<dbReference type="CDD" id="cd07007">
    <property type="entry name" value="cupin_CapF-like_C"/>
    <property type="match status" value="1"/>
</dbReference>
<accession>A0A2A2FC96</accession>
<dbReference type="InterPro" id="IPR011051">
    <property type="entry name" value="RmlC_Cupin_sf"/>
</dbReference>
<evidence type="ECO:0000259" key="1">
    <source>
        <dbReference type="Pfam" id="PF01370"/>
    </source>
</evidence>
<dbReference type="PANTHER" id="PTHR43245">
    <property type="entry name" value="BIFUNCTIONAL POLYMYXIN RESISTANCE PROTEIN ARNA"/>
    <property type="match status" value="1"/>
</dbReference>
<dbReference type="InterPro" id="IPR014710">
    <property type="entry name" value="RmlC-like_jellyroll"/>
</dbReference>
<dbReference type="PANTHER" id="PTHR43245:SF55">
    <property type="entry name" value="NAD(P)-BINDING DOMAIN-CONTAINING PROTEIN"/>
    <property type="match status" value="1"/>
</dbReference>
<evidence type="ECO:0000259" key="2">
    <source>
        <dbReference type="Pfam" id="PF14667"/>
    </source>
</evidence>
<sequence>MKIVVTGANGLLGTHVTLFLRSLEAYRDNLVTLNREAFNDDLTLSSALQSADAVIHCAGINRDSDEALEKGNAALAERLVQFLSEANATPHVFYSNTTQRERDTPYGRGKSAAHHIFDTWAQEHSAPYTELVLPHVFGEGGRPNYNSALLTFCHQLANEEPLTINGTGQLELVHTQDVARATLDAFERGRVGELRVRGRPMSVATAAGRLTEMHRSYTGNIIPDLRDAFDLQLFNTLRSFMYPRFYPQELKLNTDDRGSLFEAVKNRNGGQAFLSTTKPGITRGNHYHFDKVERFLVVKGEAVIRIRRLLDDHIEEFHVSGDKPAYVDMPTLHTHSITNTGDEELLTLFWSHELFDPDRPDTFFEPVLTNEN</sequence>
<dbReference type="AlphaFoldDB" id="A0A2A2FC96"/>
<dbReference type="Proteomes" id="UP000218896">
    <property type="component" value="Unassembled WGS sequence"/>
</dbReference>
<dbReference type="InterPro" id="IPR029303">
    <property type="entry name" value="CapF_C"/>
</dbReference>
<evidence type="ECO:0000313" key="3">
    <source>
        <dbReference type="EMBL" id="PAU82460.1"/>
    </source>
</evidence>
<protein>
    <submittedName>
        <fullName evidence="3">Capsule biosynthesis protein CapF</fullName>
    </submittedName>
</protein>
<dbReference type="RefSeq" id="WP_095616554.1">
    <property type="nucleotide sequence ID" value="NZ_NSKD01000001.1"/>
</dbReference>
<organism evidence="3 4">
    <name type="scientific">Halovibrio salipaludis</name>
    <dbReference type="NCBI Taxonomy" id="2032626"/>
    <lineage>
        <taxon>Bacteria</taxon>
        <taxon>Pseudomonadati</taxon>
        <taxon>Pseudomonadota</taxon>
        <taxon>Gammaproteobacteria</taxon>
        <taxon>Oceanospirillales</taxon>
        <taxon>Halomonadaceae</taxon>
        <taxon>Halovibrio</taxon>
    </lineage>
</organism>
<dbReference type="OrthoDB" id="9801056at2"/>
<evidence type="ECO:0000313" key="4">
    <source>
        <dbReference type="Proteomes" id="UP000218896"/>
    </source>
</evidence>
<reference evidence="3 4" key="1">
    <citation type="submission" date="2017-08" db="EMBL/GenBank/DDBJ databases">
        <title>Halovibrio sewagensis sp. nov., isolated from wastewater of high salinity.</title>
        <authorList>
            <person name="Dong X."/>
            <person name="Zhang G."/>
        </authorList>
    </citation>
    <scope>NUCLEOTIDE SEQUENCE [LARGE SCALE GENOMIC DNA]</scope>
    <source>
        <strain evidence="3 4">YL5-2</strain>
    </source>
</reference>
<dbReference type="EMBL" id="NSKD01000001">
    <property type="protein sequence ID" value="PAU82460.1"/>
    <property type="molecule type" value="Genomic_DNA"/>
</dbReference>
<feature type="domain" description="NAD-dependent epimerase/dehydratase" evidence="1">
    <location>
        <begin position="3"/>
        <end position="189"/>
    </location>
</feature>
<dbReference type="InterPro" id="IPR050177">
    <property type="entry name" value="Lipid_A_modif_metabolic_enz"/>
</dbReference>
<dbReference type="InterPro" id="IPR036291">
    <property type="entry name" value="NAD(P)-bd_dom_sf"/>
</dbReference>
<dbReference type="InterPro" id="IPR001509">
    <property type="entry name" value="Epimerase_deHydtase"/>
</dbReference>
<dbReference type="Pfam" id="PF01370">
    <property type="entry name" value="Epimerase"/>
    <property type="match status" value="1"/>
</dbReference>
<comment type="caution">
    <text evidence="3">The sequence shown here is derived from an EMBL/GenBank/DDBJ whole genome shotgun (WGS) entry which is preliminary data.</text>
</comment>
<proteinExistence type="predicted"/>
<name>A0A2A2FC96_9GAMM</name>
<dbReference type="Gene3D" id="2.60.120.10">
    <property type="entry name" value="Jelly Rolls"/>
    <property type="match status" value="1"/>
</dbReference>
<feature type="domain" description="Capsular polysaccharide assembling protein CapF C-terminal" evidence="2">
    <location>
        <begin position="253"/>
        <end position="363"/>
    </location>
</feature>
<dbReference type="SUPFAM" id="SSF51735">
    <property type="entry name" value="NAD(P)-binding Rossmann-fold domains"/>
    <property type="match status" value="1"/>
</dbReference>
<dbReference type="SUPFAM" id="SSF51182">
    <property type="entry name" value="RmlC-like cupins"/>
    <property type="match status" value="1"/>
</dbReference>
<gene>
    <name evidence="3" type="ORF">CK501_04790</name>
</gene>
<dbReference type="Gene3D" id="3.40.50.720">
    <property type="entry name" value="NAD(P)-binding Rossmann-like Domain"/>
    <property type="match status" value="1"/>
</dbReference>
<dbReference type="Pfam" id="PF14667">
    <property type="entry name" value="Polysacc_synt_C"/>
    <property type="match status" value="1"/>
</dbReference>
<keyword evidence="4" id="KW-1185">Reference proteome</keyword>